<keyword evidence="2" id="KW-1133">Transmembrane helix</keyword>
<reference evidence="3 4" key="1">
    <citation type="journal article" date="2016" name="Nat. Commun.">
        <title>Thousands of microbial genomes shed light on interconnected biogeochemical processes in an aquifer system.</title>
        <authorList>
            <person name="Anantharaman K."/>
            <person name="Brown C.T."/>
            <person name="Hug L.A."/>
            <person name="Sharon I."/>
            <person name="Castelle C.J."/>
            <person name="Probst A.J."/>
            <person name="Thomas B.C."/>
            <person name="Singh A."/>
            <person name="Wilkins M.J."/>
            <person name="Karaoz U."/>
            <person name="Brodie E.L."/>
            <person name="Williams K.H."/>
            <person name="Hubbard S.S."/>
            <person name="Banfield J.F."/>
        </authorList>
    </citation>
    <scope>NUCLEOTIDE SEQUENCE [LARGE SCALE GENOMIC DNA]</scope>
</reference>
<gene>
    <name evidence="3" type="ORF">A2209_01245</name>
</gene>
<keyword evidence="2" id="KW-0812">Transmembrane</keyword>
<sequence>MRRTQFSLFCLFLLLGLMVTPRILKPEQPKPAVLADVTNSATVVTPTPTPVVTSTPTPTPTSTLTPTTTLTPTPTTVLSNLELSFVVNPPLNGSYYVADEIITITIIYRSLTPISQPLTLSLNYPLGRINDSPLDLIEALSYISGSASTSPQGATPSINLNSHLITWNIASLASASSPSQVSLKLRVLENTAITDPVLNDLILSSVFGTTKLPDQKTTLNLYGSFVAQVSPTPAIPPTPKPAEEPEQFFVYSLFGYTSSHANVRLEGLKLLEGTKANQDGYFEFVNFRASSRNLEFCLLSVDTENLVSPPLCVPVPPVEANRKYGPYLLPPTIRLDKGDIKTGQQAQVNGKTIPGASVNLNVFDQAEKPLAILIKTAYAATKPEVIKLDSASDGSFSTTLSGTNPGKKRVFAQSTFNIEENENKTPKSVTLTLNILSLFLALLIQFLGLFRSLFSLNFILFLQFLLVLYLLLRRRLIFNWLSLMHHKRTAIILYRQNSIVKAEKNYCPL</sequence>
<dbReference type="AlphaFoldDB" id="A0A1F7KA16"/>
<evidence type="ECO:0000256" key="2">
    <source>
        <dbReference type="SAM" id="Phobius"/>
    </source>
</evidence>
<feature type="transmembrane region" description="Helical" evidence="2">
    <location>
        <begin position="454"/>
        <end position="472"/>
    </location>
</feature>
<feature type="region of interest" description="Disordered" evidence="1">
    <location>
        <begin position="46"/>
        <end position="65"/>
    </location>
</feature>
<evidence type="ECO:0000256" key="1">
    <source>
        <dbReference type="SAM" id="MobiDB-lite"/>
    </source>
</evidence>
<comment type="caution">
    <text evidence="3">The sequence shown here is derived from an EMBL/GenBank/DDBJ whole genome shotgun (WGS) entry which is preliminary data.</text>
</comment>
<name>A0A1F7KA16_9BACT</name>
<keyword evidence="2" id="KW-0472">Membrane</keyword>
<dbReference type="Proteomes" id="UP000178450">
    <property type="component" value="Unassembled WGS sequence"/>
</dbReference>
<protein>
    <submittedName>
        <fullName evidence="3">Uncharacterized protein</fullName>
    </submittedName>
</protein>
<proteinExistence type="predicted"/>
<organism evidence="3 4">
    <name type="scientific">Candidatus Roizmanbacteria bacterium RIFOXYA1_FULL_41_12</name>
    <dbReference type="NCBI Taxonomy" id="1802082"/>
    <lineage>
        <taxon>Bacteria</taxon>
        <taxon>Candidatus Roizmaniibacteriota</taxon>
    </lineage>
</organism>
<dbReference type="EMBL" id="MGBG01000017">
    <property type="protein sequence ID" value="OGK64670.1"/>
    <property type="molecule type" value="Genomic_DNA"/>
</dbReference>
<evidence type="ECO:0000313" key="3">
    <source>
        <dbReference type="EMBL" id="OGK64670.1"/>
    </source>
</evidence>
<evidence type="ECO:0000313" key="4">
    <source>
        <dbReference type="Proteomes" id="UP000178450"/>
    </source>
</evidence>
<accession>A0A1F7KA16</accession>